<dbReference type="AlphaFoldDB" id="K1WID3"/>
<dbReference type="InParanoid" id="K1WID3"/>
<dbReference type="Pfam" id="PF21948">
    <property type="entry name" value="LplA-B_cat"/>
    <property type="match status" value="1"/>
</dbReference>
<dbReference type="eggNOG" id="KOG0325">
    <property type="taxonomic scope" value="Eukaryota"/>
</dbReference>
<evidence type="ECO:0000259" key="1">
    <source>
        <dbReference type="PROSITE" id="PS51733"/>
    </source>
</evidence>
<name>K1WID3_MARBU</name>
<dbReference type="GO" id="GO:0033819">
    <property type="term" value="F:lipoyl(octanoyl) transferase activity"/>
    <property type="evidence" value="ECO:0007669"/>
    <property type="project" value="InterPro"/>
</dbReference>
<dbReference type="SUPFAM" id="SSF55681">
    <property type="entry name" value="Class II aaRS and biotin synthetases"/>
    <property type="match status" value="1"/>
</dbReference>
<dbReference type="PROSITE" id="PS51733">
    <property type="entry name" value="BPL_LPL_CATALYTIC"/>
    <property type="match status" value="1"/>
</dbReference>
<sequence>MSPSPRATATIIRHIHLPSITPFHLAETLQSHLSSQILTYKKALSSPSPSSSPPPAPVPTILTFVPTPVFTTGRREHAALSADQLRILQAPLTPSRSTSVNQRRNPEWASVVPTLRGGQTTFHGPGQLVIYPILDLKPSPVPSPAADGGAGTPAYGRWPKGVSARCYVNLLEQATINTLGHWSLKGVRTENPGVWEEGGERKIAALGVHLRRNVTSYGVGLNIATDLAWFDRIVACGLVGKGVVSMRELGEETGAWEASGAGRVVKADDGGEAMMELDEGIEGKDGIRRKWLDTLQPKSGIQLRARLKPGIVGKTWAREFARGLLGKDGEEKVERVGIEDLGLDDEFLTRYTIETEPWRAAWEDDW</sequence>
<dbReference type="Gene3D" id="3.30.930.10">
    <property type="entry name" value="Bira Bifunctional Protein, Domain 2"/>
    <property type="match status" value="1"/>
</dbReference>
<dbReference type="PANTHER" id="PTHR10993:SF7">
    <property type="entry name" value="LIPOYLTRANSFERASE 2, MITOCHONDRIAL-RELATED"/>
    <property type="match status" value="1"/>
</dbReference>
<dbReference type="OrthoDB" id="19908at2759"/>
<dbReference type="InterPro" id="IPR045864">
    <property type="entry name" value="aa-tRNA-synth_II/BPL/LPL"/>
</dbReference>
<feature type="domain" description="BPL/LPL catalytic" evidence="1">
    <location>
        <begin position="79"/>
        <end position="286"/>
    </location>
</feature>
<protein>
    <recommendedName>
        <fullName evidence="1">BPL/LPL catalytic domain-containing protein</fullName>
    </recommendedName>
</protein>
<dbReference type="InterPro" id="IPR004143">
    <property type="entry name" value="BPL_LPL_catalytic"/>
</dbReference>
<evidence type="ECO:0000313" key="3">
    <source>
        <dbReference type="Proteomes" id="UP000006753"/>
    </source>
</evidence>
<dbReference type="RefSeq" id="XP_007297709.1">
    <property type="nucleotide sequence ID" value="XM_007297647.1"/>
</dbReference>
<dbReference type="GO" id="GO:0009249">
    <property type="term" value="P:protein lipoylation"/>
    <property type="evidence" value="ECO:0007669"/>
    <property type="project" value="InterPro"/>
</dbReference>
<reference evidence="2 3" key="1">
    <citation type="journal article" date="2012" name="BMC Genomics">
        <title>Sequencing the genome of Marssonina brunnea reveals fungus-poplar co-evolution.</title>
        <authorList>
            <person name="Zhu S."/>
            <person name="Cao Y.-Z."/>
            <person name="Jiang C."/>
            <person name="Tan B.-Y."/>
            <person name="Wang Z."/>
            <person name="Feng S."/>
            <person name="Zhang L."/>
            <person name="Su X.-H."/>
            <person name="Brejova B."/>
            <person name="Vinar T."/>
            <person name="Xu M."/>
            <person name="Wang M.-X."/>
            <person name="Zhang S.-G."/>
            <person name="Huang M.-R."/>
            <person name="Wu R."/>
            <person name="Zhou Y."/>
        </authorList>
    </citation>
    <scope>NUCLEOTIDE SEQUENCE [LARGE SCALE GENOMIC DNA]</scope>
    <source>
        <strain evidence="2 3">MB_m1</strain>
    </source>
</reference>
<dbReference type="InterPro" id="IPR020605">
    <property type="entry name" value="Octanoyltransferase_CS"/>
</dbReference>
<dbReference type="HOGENOM" id="CLU_035168_0_1_1"/>
<dbReference type="Proteomes" id="UP000006753">
    <property type="component" value="Unassembled WGS sequence"/>
</dbReference>
<dbReference type="EMBL" id="JH921471">
    <property type="protein sequence ID" value="EKD11957.1"/>
    <property type="molecule type" value="Genomic_DNA"/>
</dbReference>
<accession>K1WID3</accession>
<proteinExistence type="predicted"/>
<dbReference type="GeneID" id="18765755"/>
<dbReference type="FunCoup" id="K1WID3">
    <property type="interactions" value="388"/>
</dbReference>
<organism evidence="2 3">
    <name type="scientific">Marssonina brunnea f. sp. multigermtubi (strain MB_m1)</name>
    <name type="common">Marssonina leaf spot fungus</name>
    <dbReference type="NCBI Taxonomy" id="1072389"/>
    <lineage>
        <taxon>Eukaryota</taxon>
        <taxon>Fungi</taxon>
        <taxon>Dikarya</taxon>
        <taxon>Ascomycota</taxon>
        <taxon>Pezizomycotina</taxon>
        <taxon>Leotiomycetes</taxon>
        <taxon>Helotiales</taxon>
        <taxon>Drepanopezizaceae</taxon>
        <taxon>Drepanopeziza</taxon>
    </lineage>
</organism>
<gene>
    <name evidence="2" type="ORF">MBM_09820</name>
</gene>
<keyword evidence="3" id="KW-1185">Reference proteome</keyword>
<dbReference type="OMA" id="TEEPMWY"/>
<evidence type="ECO:0000313" key="2">
    <source>
        <dbReference type="EMBL" id="EKD11957.1"/>
    </source>
</evidence>
<dbReference type="STRING" id="1072389.K1WID3"/>
<dbReference type="PROSITE" id="PS01313">
    <property type="entry name" value="LIPB"/>
    <property type="match status" value="1"/>
</dbReference>
<dbReference type="PANTHER" id="PTHR10993">
    <property type="entry name" value="OCTANOYLTRANSFERASE"/>
    <property type="match status" value="1"/>
</dbReference>
<dbReference type="KEGG" id="mbe:MBM_09820"/>